<protein>
    <submittedName>
        <fullName evidence="2">Uncharacterized protein</fullName>
    </submittedName>
</protein>
<sequence>MTQAQQRTYMSNYIKNMGSHTLQQLKKLSFDEIKELFETTMKRVKDFVPMESDILVPKILTGSSKRTAETELKHEGSKRQKTNEEQSAEEEMELSKEELHKLMTIVPVEEVNVEALQKFDRDDLDKLWSLVKERFSSTDPTDDKERTLWVELKRLFEPDTDDILWKL</sequence>
<proteinExistence type="predicted"/>
<reference evidence="2" key="1">
    <citation type="journal article" date="2022" name="Int. J. Mol. Sci.">
        <title>Draft Genome of Tanacetum Coccineum: Genomic Comparison of Closely Related Tanacetum-Family Plants.</title>
        <authorList>
            <person name="Yamashiro T."/>
            <person name="Shiraishi A."/>
            <person name="Nakayama K."/>
            <person name="Satake H."/>
        </authorList>
    </citation>
    <scope>NUCLEOTIDE SEQUENCE</scope>
</reference>
<evidence type="ECO:0000313" key="2">
    <source>
        <dbReference type="EMBL" id="GJT78890.1"/>
    </source>
</evidence>
<feature type="compositionally biased region" description="Basic and acidic residues" evidence="1">
    <location>
        <begin position="66"/>
        <end position="84"/>
    </location>
</feature>
<evidence type="ECO:0000256" key="1">
    <source>
        <dbReference type="SAM" id="MobiDB-lite"/>
    </source>
</evidence>
<evidence type="ECO:0000313" key="3">
    <source>
        <dbReference type="Proteomes" id="UP001151760"/>
    </source>
</evidence>
<feature type="region of interest" description="Disordered" evidence="1">
    <location>
        <begin position="65"/>
        <end position="94"/>
    </location>
</feature>
<gene>
    <name evidence="2" type="ORF">Tco_1045615</name>
</gene>
<reference evidence="2" key="2">
    <citation type="submission" date="2022-01" db="EMBL/GenBank/DDBJ databases">
        <authorList>
            <person name="Yamashiro T."/>
            <person name="Shiraishi A."/>
            <person name="Satake H."/>
            <person name="Nakayama K."/>
        </authorList>
    </citation>
    <scope>NUCLEOTIDE SEQUENCE</scope>
</reference>
<comment type="caution">
    <text evidence="2">The sequence shown here is derived from an EMBL/GenBank/DDBJ whole genome shotgun (WGS) entry which is preliminary data.</text>
</comment>
<organism evidence="2 3">
    <name type="scientific">Tanacetum coccineum</name>
    <dbReference type="NCBI Taxonomy" id="301880"/>
    <lineage>
        <taxon>Eukaryota</taxon>
        <taxon>Viridiplantae</taxon>
        <taxon>Streptophyta</taxon>
        <taxon>Embryophyta</taxon>
        <taxon>Tracheophyta</taxon>
        <taxon>Spermatophyta</taxon>
        <taxon>Magnoliopsida</taxon>
        <taxon>eudicotyledons</taxon>
        <taxon>Gunneridae</taxon>
        <taxon>Pentapetalae</taxon>
        <taxon>asterids</taxon>
        <taxon>campanulids</taxon>
        <taxon>Asterales</taxon>
        <taxon>Asteraceae</taxon>
        <taxon>Asteroideae</taxon>
        <taxon>Anthemideae</taxon>
        <taxon>Anthemidinae</taxon>
        <taxon>Tanacetum</taxon>
    </lineage>
</organism>
<accession>A0ABQ5GTE0</accession>
<keyword evidence="3" id="KW-1185">Reference proteome</keyword>
<name>A0ABQ5GTE0_9ASTR</name>
<dbReference type="Proteomes" id="UP001151760">
    <property type="component" value="Unassembled WGS sequence"/>
</dbReference>
<dbReference type="EMBL" id="BQNB010018844">
    <property type="protein sequence ID" value="GJT78890.1"/>
    <property type="molecule type" value="Genomic_DNA"/>
</dbReference>